<proteinExistence type="predicted"/>
<gene>
    <name evidence="4" type="ORF">CEE36_07470</name>
</gene>
<dbReference type="AlphaFoldDB" id="A0A532V4C2"/>
<comment type="caution">
    <text evidence="4">The sequence shown here is derived from an EMBL/GenBank/DDBJ whole genome shotgun (WGS) entry which is preliminary data.</text>
</comment>
<dbReference type="SMART" id="SM00320">
    <property type="entry name" value="WD40"/>
    <property type="match status" value="7"/>
</dbReference>
<feature type="repeat" description="WD" evidence="3">
    <location>
        <begin position="117"/>
        <end position="158"/>
    </location>
</feature>
<keyword evidence="1 3" id="KW-0853">WD repeat</keyword>
<dbReference type="PROSITE" id="PS50082">
    <property type="entry name" value="WD_REPEATS_2"/>
    <property type="match status" value="4"/>
</dbReference>
<dbReference type="Proteomes" id="UP000317778">
    <property type="component" value="Unassembled WGS sequence"/>
</dbReference>
<reference evidence="4 5" key="1">
    <citation type="submission" date="2017-06" db="EMBL/GenBank/DDBJ databases">
        <title>Novel microbial phyla capable of carbon fixation and sulfur reduction in deep-sea sediments.</title>
        <authorList>
            <person name="Huang J."/>
            <person name="Baker B."/>
            <person name="Wang Y."/>
        </authorList>
    </citation>
    <scope>NUCLEOTIDE SEQUENCE [LARGE SCALE GENOMIC DNA]</scope>
    <source>
        <strain evidence="4">B3_TA06</strain>
    </source>
</reference>
<dbReference type="EMBL" id="NJBO01000011">
    <property type="protein sequence ID" value="TKJ42054.1"/>
    <property type="molecule type" value="Genomic_DNA"/>
</dbReference>
<evidence type="ECO:0000256" key="1">
    <source>
        <dbReference type="ARBA" id="ARBA00022574"/>
    </source>
</evidence>
<dbReference type="PROSITE" id="PS51257">
    <property type="entry name" value="PROKAR_LIPOPROTEIN"/>
    <property type="match status" value="1"/>
</dbReference>
<organism evidence="4 5">
    <name type="scientific">candidate division TA06 bacterium B3_TA06</name>
    <dbReference type="NCBI Taxonomy" id="2012487"/>
    <lineage>
        <taxon>Bacteria</taxon>
        <taxon>Bacteria division TA06</taxon>
    </lineage>
</organism>
<evidence type="ECO:0000313" key="5">
    <source>
        <dbReference type="Proteomes" id="UP000317778"/>
    </source>
</evidence>
<evidence type="ECO:0000256" key="2">
    <source>
        <dbReference type="ARBA" id="ARBA00022737"/>
    </source>
</evidence>
<evidence type="ECO:0000313" key="4">
    <source>
        <dbReference type="EMBL" id="TKJ42054.1"/>
    </source>
</evidence>
<dbReference type="InterPro" id="IPR019775">
    <property type="entry name" value="WD40_repeat_CS"/>
</dbReference>
<accession>A0A532V4C2</accession>
<dbReference type="Pfam" id="PF00400">
    <property type="entry name" value="WD40"/>
    <property type="match status" value="5"/>
</dbReference>
<name>A0A532V4C2_UNCT6</name>
<keyword evidence="2" id="KW-0677">Repeat</keyword>
<dbReference type="Gene3D" id="2.130.10.10">
    <property type="entry name" value="YVTN repeat-like/Quinoprotein amine dehydrogenase"/>
    <property type="match status" value="2"/>
</dbReference>
<dbReference type="InterPro" id="IPR001680">
    <property type="entry name" value="WD40_rpt"/>
</dbReference>
<dbReference type="InterPro" id="IPR036322">
    <property type="entry name" value="WD40_repeat_dom_sf"/>
</dbReference>
<dbReference type="SUPFAM" id="SSF50978">
    <property type="entry name" value="WD40 repeat-like"/>
    <property type="match status" value="1"/>
</dbReference>
<dbReference type="PROSITE" id="PS50294">
    <property type="entry name" value="WD_REPEATS_REGION"/>
    <property type="match status" value="1"/>
</dbReference>
<dbReference type="CDD" id="cd00200">
    <property type="entry name" value="WD40"/>
    <property type="match status" value="1"/>
</dbReference>
<dbReference type="PANTHER" id="PTHR44019">
    <property type="entry name" value="WD REPEAT-CONTAINING PROTEIN 55"/>
    <property type="match status" value="1"/>
</dbReference>
<feature type="repeat" description="WD" evidence="3">
    <location>
        <begin position="305"/>
        <end position="339"/>
    </location>
</feature>
<evidence type="ECO:0000256" key="3">
    <source>
        <dbReference type="PROSITE-ProRule" id="PRU00221"/>
    </source>
</evidence>
<protein>
    <submittedName>
        <fullName evidence="4">Uncharacterized protein</fullName>
    </submittedName>
</protein>
<dbReference type="PROSITE" id="PS00678">
    <property type="entry name" value="WD_REPEATS_1"/>
    <property type="match status" value="1"/>
</dbReference>
<feature type="repeat" description="WD" evidence="3">
    <location>
        <begin position="75"/>
        <end position="116"/>
    </location>
</feature>
<dbReference type="PANTHER" id="PTHR44019:SF8">
    <property type="entry name" value="POC1 CENTRIOLAR PROTEIN HOMOLOG"/>
    <property type="match status" value="1"/>
</dbReference>
<sequence>MKRLGLCLTFILALAGCGKKPVHIIYEGDPIATDTFGGRIFTIASDPSSAGLAIGFSDSLVMIWDPVERKSIKKIRRHRHIINDVAFSPDGNLLAVAGADEVLTVNDLRTDQLLDSIVLFNGAVTSVDFSSDGRFLAAGFTGSDVEVWDVAKRERFGEFDGHTGVVTDLRFRPGTSELYTAGRDSLFYITDVEDTISFKSKQNYGYLIVIAFSPDGEYFGTGGTDKLIKVWRWLGEELSSIGWYQSDLGNVLDLIFLPDGSRMVAVDQEGQVVFLKRTEPVDTTKEKGLASGGAFRLGIVEVGRFKAHDGAIRACAISADGSKLYTGGDDRTLKVWDTEAILAQLKAKAPEEK</sequence>
<feature type="repeat" description="WD" evidence="3">
    <location>
        <begin position="210"/>
        <end position="231"/>
    </location>
</feature>
<dbReference type="InterPro" id="IPR050505">
    <property type="entry name" value="WDR55/POC1"/>
</dbReference>
<dbReference type="InterPro" id="IPR015943">
    <property type="entry name" value="WD40/YVTN_repeat-like_dom_sf"/>
</dbReference>